<dbReference type="InterPro" id="IPR001680">
    <property type="entry name" value="WD40_rpt"/>
</dbReference>
<dbReference type="Gene3D" id="2.130.10.10">
    <property type="entry name" value="YVTN repeat-like/Quinoprotein amine dehydrogenase"/>
    <property type="match status" value="1"/>
</dbReference>
<sequence>MTDPLNEILFLTFNQDSTSLAVGTRSGYSLFVFGDFNELHKLYENNVCLVERLFSSSLLTLVSLTAPRKLQVYHFQKNREICNQSYSNSILAVRLNRLRLIVCLEESIYIHNIRDMKVLHTIRDTPANHQGLCDLSPSDVSYLAYPGSVHNGEVHIFDAANLQAVTMIAAHFNPLCALKFNMDGSKLATASEKGTVIKVFAVPSGDKLFEFRRGLKRCATIYSLAFSQDSLYLCCSSNTETIHIFKLEHQDKESSSVQGWVNFMGRAAASYLPSQLSDILNQERAFAIARLPHPGFKNVCTLTE</sequence>
<dbReference type="OrthoDB" id="1667587at2759"/>
<dbReference type="PANTHER" id="PTHR11227">
    <property type="entry name" value="WD-REPEAT PROTEIN INTERACTING WITH PHOSPHOINOSIDES WIPI -RELATED"/>
    <property type="match status" value="1"/>
</dbReference>
<dbReference type="WBParaSite" id="SBAD_0000137301-mRNA-1">
    <property type="protein sequence ID" value="SBAD_0000137301-mRNA-1"/>
    <property type="gene ID" value="SBAD_0000137301"/>
</dbReference>
<dbReference type="SUPFAM" id="SSF50978">
    <property type="entry name" value="WD40 repeat-like"/>
    <property type="match status" value="1"/>
</dbReference>
<organism evidence="7">
    <name type="scientific">Soboliphyme baturini</name>
    <dbReference type="NCBI Taxonomy" id="241478"/>
    <lineage>
        <taxon>Eukaryota</taxon>
        <taxon>Metazoa</taxon>
        <taxon>Ecdysozoa</taxon>
        <taxon>Nematoda</taxon>
        <taxon>Enoplea</taxon>
        <taxon>Dorylaimia</taxon>
        <taxon>Dioctophymatida</taxon>
        <taxon>Dioctophymatoidea</taxon>
        <taxon>Soboliphymatidae</taxon>
        <taxon>Soboliphyme</taxon>
    </lineage>
</organism>
<reference evidence="5 6" key="2">
    <citation type="submission" date="2018-11" db="EMBL/GenBank/DDBJ databases">
        <authorList>
            <consortium name="Pathogen Informatics"/>
        </authorList>
    </citation>
    <scope>NUCLEOTIDE SEQUENCE [LARGE SCALE GENOMIC DNA]</scope>
</reference>
<comment type="similarity">
    <text evidence="4">Belongs to the WD repeat PROPPIN family.</text>
</comment>
<gene>
    <name evidence="5" type="ORF">SBAD_LOCUS1316</name>
</gene>
<dbReference type="Proteomes" id="UP000270296">
    <property type="component" value="Unassembled WGS sequence"/>
</dbReference>
<evidence type="ECO:0000256" key="4">
    <source>
        <dbReference type="ARBA" id="ARBA00025740"/>
    </source>
</evidence>
<evidence type="ECO:0000256" key="2">
    <source>
        <dbReference type="ARBA" id="ARBA00022737"/>
    </source>
</evidence>
<keyword evidence="6" id="KW-1185">Reference proteome</keyword>
<evidence type="ECO:0000256" key="3">
    <source>
        <dbReference type="ARBA" id="ARBA00023006"/>
    </source>
</evidence>
<keyword evidence="2" id="KW-0677">Repeat</keyword>
<evidence type="ECO:0000313" key="5">
    <source>
        <dbReference type="EMBL" id="VDO93958.1"/>
    </source>
</evidence>
<keyword evidence="1" id="KW-0853">WD repeat</keyword>
<evidence type="ECO:0000313" key="7">
    <source>
        <dbReference type="WBParaSite" id="SBAD_0000137301-mRNA-1"/>
    </source>
</evidence>
<dbReference type="GO" id="GO:0005737">
    <property type="term" value="C:cytoplasm"/>
    <property type="evidence" value="ECO:0007669"/>
    <property type="project" value="UniProtKB-ARBA"/>
</dbReference>
<reference evidence="7" key="1">
    <citation type="submission" date="2016-06" db="UniProtKB">
        <authorList>
            <consortium name="WormBaseParasite"/>
        </authorList>
    </citation>
    <scope>IDENTIFICATION</scope>
</reference>
<keyword evidence="3" id="KW-0072">Autophagy</keyword>
<dbReference type="AlphaFoldDB" id="A0A183ICH2"/>
<dbReference type="InterPro" id="IPR036322">
    <property type="entry name" value="WD40_repeat_dom_sf"/>
</dbReference>
<dbReference type="Pfam" id="PF21032">
    <property type="entry name" value="PROPPIN"/>
    <property type="match status" value="1"/>
</dbReference>
<name>A0A183ICH2_9BILA</name>
<dbReference type="GO" id="GO:0006914">
    <property type="term" value="P:autophagy"/>
    <property type="evidence" value="ECO:0007669"/>
    <property type="project" value="UniProtKB-KW"/>
</dbReference>
<dbReference type="SMART" id="SM00320">
    <property type="entry name" value="WD40"/>
    <property type="match status" value="2"/>
</dbReference>
<evidence type="ECO:0000313" key="6">
    <source>
        <dbReference type="Proteomes" id="UP000270296"/>
    </source>
</evidence>
<protein>
    <submittedName>
        <fullName evidence="7">WD repeat domain phosphoinositide-interacting protein 2</fullName>
    </submittedName>
</protein>
<dbReference type="InterPro" id="IPR015943">
    <property type="entry name" value="WD40/YVTN_repeat-like_dom_sf"/>
</dbReference>
<dbReference type="InterPro" id="IPR048720">
    <property type="entry name" value="PROPPIN"/>
</dbReference>
<proteinExistence type="inferred from homology"/>
<accession>A0A183ICH2</accession>
<evidence type="ECO:0000256" key="1">
    <source>
        <dbReference type="ARBA" id="ARBA00022574"/>
    </source>
</evidence>
<dbReference type="EMBL" id="UZAM01006786">
    <property type="protein sequence ID" value="VDO93958.1"/>
    <property type="molecule type" value="Genomic_DNA"/>
</dbReference>